<keyword evidence="3" id="KW-1185">Reference proteome</keyword>
<reference evidence="2" key="2">
    <citation type="submission" date="2018-03" db="EMBL/GenBank/DDBJ databases">
        <title>The Triticum urartu genome reveals the dynamic nature of wheat genome evolution.</title>
        <authorList>
            <person name="Ling H."/>
            <person name="Ma B."/>
            <person name="Shi X."/>
            <person name="Liu H."/>
            <person name="Dong L."/>
            <person name="Sun H."/>
            <person name="Cao Y."/>
            <person name="Gao Q."/>
            <person name="Zheng S."/>
            <person name="Li Y."/>
            <person name="Yu Y."/>
            <person name="Du H."/>
            <person name="Qi M."/>
            <person name="Li Y."/>
            <person name="Yu H."/>
            <person name="Cui Y."/>
            <person name="Wang N."/>
            <person name="Chen C."/>
            <person name="Wu H."/>
            <person name="Zhao Y."/>
            <person name="Zhang J."/>
            <person name="Li Y."/>
            <person name="Zhou W."/>
            <person name="Zhang B."/>
            <person name="Hu W."/>
            <person name="Eijk M."/>
            <person name="Tang J."/>
            <person name="Witsenboer H."/>
            <person name="Zhao S."/>
            <person name="Li Z."/>
            <person name="Zhang A."/>
            <person name="Wang D."/>
            <person name="Liang C."/>
        </authorList>
    </citation>
    <scope>NUCLEOTIDE SEQUENCE [LARGE SCALE GENOMIC DNA]</scope>
    <source>
        <strain evidence="2">cv. G1812</strain>
    </source>
</reference>
<dbReference type="AlphaFoldDB" id="A0A8R7QVK2"/>
<evidence type="ECO:0000313" key="3">
    <source>
        <dbReference type="Proteomes" id="UP000015106"/>
    </source>
</evidence>
<organism evidence="2 3">
    <name type="scientific">Triticum urartu</name>
    <name type="common">Red wild einkorn</name>
    <name type="synonym">Crithodium urartu</name>
    <dbReference type="NCBI Taxonomy" id="4572"/>
    <lineage>
        <taxon>Eukaryota</taxon>
        <taxon>Viridiplantae</taxon>
        <taxon>Streptophyta</taxon>
        <taxon>Embryophyta</taxon>
        <taxon>Tracheophyta</taxon>
        <taxon>Spermatophyta</taxon>
        <taxon>Magnoliopsida</taxon>
        <taxon>Liliopsida</taxon>
        <taxon>Poales</taxon>
        <taxon>Poaceae</taxon>
        <taxon>BOP clade</taxon>
        <taxon>Pooideae</taxon>
        <taxon>Triticodae</taxon>
        <taxon>Triticeae</taxon>
        <taxon>Triticinae</taxon>
        <taxon>Triticum</taxon>
    </lineage>
</organism>
<name>A0A8R7QVK2_TRIUA</name>
<reference evidence="2" key="3">
    <citation type="submission" date="2022-06" db="UniProtKB">
        <authorList>
            <consortium name="EnsemblPlants"/>
        </authorList>
    </citation>
    <scope>IDENTIFICATION</scope>
</reference>
<sequence length="274" mass="30374">MNDSSWKVDTGHKSGYLTYIEKKMAEVLPHADLKADPHIRSKVKILKKQLSYVLEIMQNGSGFGWDDEKKMVIGDRETYMGWAKSREGAGPLYMKPMVNFDKLCEVYASDLAKGGSAKGPGEEEVVEVEETAGAEPTSQPAKENSPQAHENTNPSGGSRPGRKRTYPDDDALESGLISVSNTIAKFLEAEQDNAKTMNGLQRAFMHEAEVHEQASANRTKLLDILQNLKDLSKEEVVMAVRVIGGDAGKTELFIKLRDDFKVLFVRQELEAAKK</sequence>
<dbReference type="Gramene" id="TuG1812G0700001401.01.T01">
    <property type="protein sequence ID" value="TuG1812G0700001401.01.T01"/>
    <property type="gene ID" value="TuG1812G0700001401.01"/>
</dbReference>
<dbReference type="Proteomes" id="UP000015106">
    <property type="component" value="Chromosome 7"/>
</dbReference>
<dbReference type="PANTHER" id="PTHR46250:SF4">
    <property type="entry name" value="MYB_SANT-LIKE DOMAIN-CONTAINING PROTEIN"/>
    <property type="match status" value="1"/>
</dbReference>
<protein>
    <recommendedName>
        <fullName evidence="4">Myb/SANT-like domain-containing protein</fullName>
    </recommendedName>
</protein>
<dbReference type="EnsemblPlants" id="TuG1812G0700001401.01.T01">
    <property type="protein sequence ID" value="TuG1812G0700001401.01.T01"/>
    <property type="gene ID" value="TuG1812G0700001401.01"/>
</dbReference>
<feature type="region of interest" description="Disordered" evidence="1">
    <location>
        <begin position="113"/>
        <end position="170"/>
    </location>
</feature>
<reference evidence="3" key="1">
    <citation type="journal article" date="2013" name="Nature">
        <title>Draft genome of the wheat A-genome progenitor Triticum urartu.</title>
        <authorList>
            <person name="Ling H.Q."/>
            <person name="Zhao S."/>
            <person name="Liu D."/>
            <person name="Wang J."/>
            <person name="Sun H."/>
            <person name="Zhang C."/>
            <person name="Fan H."/>
            <person name="Li D."/>
            <person name="Dong L."/>
            <person name="Tao Y."/>
            <person name="Gao C."/>
            <person name="Wu H."/>
            <person name="Li Y."/>
            <person name="Cui Y."/>
            <person name="Guo X."/>
            <person name="Zheng S."/>
            <person name="Wang B."/>
            <person name="Yu K."/>
            <person name="Liang Q."/>
            <person name="Yang W."/>
            <person name="Lou X."/>
            <person name="Chen J."/>
            <person name="Feng M."/>
            <person name="Jian J."/>
            <person name="Zhang X."/>
            <person name="Luo G."/>
            <person name="Jiang Y."/>
            <person name="Liu J."/>
            <person name="Wang Z."/>
            <person name="Sha Y."/>
            <person name="Zhang B."/>
            <person name="Wu H."/>
            <person name="Tang D."/>
            <person name="Shen Q."/>
            <person name="Xue P."/>
            <person name="Zou S."/>
            <person name="Wang X."/>
            <person name="Liu X."/>
            <person name="Wang F."/>
            <person name="Yang Y."/>
            <person name="An X."/>
            <person name="Dong Z."/>
            <person name="Zhang K."/>
            <person name="Zhang X."/>
            <person name="Luo M.C."/>
            <person name="Dvorak J."/>
            <person name="Tong Y."/>
            <person name="Wang J."/>
            <person name="Yang H."/>
            <person name="Li Z."/>
            <person name="Wang D."/>
            <person name="Zhang A."/>
            <person name="Wang J."/>
        </authorList>
    </citation>
    <scope>NUCLEOTIDE SEQUENCE</scope>
    <source>
        <strain evidence="3">cv. G1812</strain>
    </source>
</reference>
<evidence type="ECO:0000256" key="1">
    <source>
        <dbReference type="SAM" id="MobiDB-lite"/>
    </source>
</evidence>
<dbReference type="PANTHER" id="PTHR46250">
    <property type="entry name" value="MYB/SANT-LIKE DNA-BINDING DOMAIN PROTEIN-RELATED"/>
    <property type="match status" value="1"/>
</dbReference>
<proteinExistence type="predicted"/>
<evidence type="ECO:0000313" key="2">
    <source>
        <dbReference type="EnsemblPlants" id="TuG1812G0700001401.01.T01"/>
    </source>
</evidence>
<accession>A0A8R7QVK2</accession>
<feature type="compositionally biased region" description="Acidic residues" evidence="1">
    <location>
        <begin position="122"/>
        <end position="132"/>
    </location>
</feature>
<evidence type="ECO:0008006" key="4">
    <source>
        <dbReference type="Google" id="ProtNLM"/>
    </source>
</evidence>
<feature type="compositionally biased region" description="Polar residues" evidence="1">
    <location>
        <begin position="138"/>
        <end position="156"/>
    </location>
</feature>